<reference evidence="13 14" key="1">
    <citation type="submission" date="2023-12" db="EMBL/GenBank/DDBJ databases">
        <title>30 novel species of actinomycetes from the DSMZ collection.</title>
        <authorList>
            <person name="Nouioui I."/>
        </authorList>
    </citation>
    <scope>NUCLEOTIDE SEQUENCE [LARGE SCALE GENOMIC DNA]</scope>
    <source>
        <strain evidence="13 14">DSM 41528</strain>
    </source>
</reference>
<dbReference type="GO" id="GO:0032259">
    <property type="term" value="P:methylation"/>
    <property type="evidence" value="ECO:0007669"/>
    <property type="project" value="UniProtKB-KW"/>
</dbReference>
<gene>
    <name evidence="13" type="ORF">V2J85_05415</name>
</gene>
<dbReference type="InterPro" id="IPR000682">
    <property type="entry name" value="PCMT"/>
</dbReference>
<evidence type="ECO:0000256" key="1">
    <source>
        <dbReference type="ARBA" id="ARBA00004496"/>
    </source>
</evidence>
<dbReference type="GO" id="GO:0008168">
    <property type="term" value="F:methyltransferase activity"/>
    <property type="evidence" value="ECO:0007669"/>
    <property type="project" value="UniProtKB-KW"/>
</dbReference>
<evidence type="ECO:0000256" key="3">
    <source>
        <dbReference type="ARBA" id="ARBA00011890"/>
    </source>
</evidence>
<feature type="region of interest" description="Disordered" evidence="12">
    <location>
        <begin position="243"/>
        <end position="267"/>
    </location>
</feature>
<evidence type="ECO:0000256" key="8">
    <source>
        <dbReference type="ARBA" id="ARBA00022691"/>
    </source>
</evidence>
<keyword evidence="5" id="KW-0963">Cytoplasm</keyword>
<protein>
    <recommendedName>
        <fullName evidence="4">Protein-L-isoaspartate O-methyltransferase</fullName>
        <ecNumber evidence="3">2.1.1.77</ecNumber>
    </recommendedName>
    <alternativeName>
        <fullName evidence="11">L-isoaspartyl protein carboxyl methyltransferase</fullName>
    </alternativeName>
    <alternativeName>
        <fullName evidence="9">Protein L-isoaspartyl methyltransferase</fullName>
    </alternativeName>
    <alternativeName>
        <fullName evidence="10">Protein-beta-aspartate methyltransferase</fullName>
    </alternativeName>
</protein>
<sequence length="414" mass="43830">MRAPAATAAHAQRLLAQVKQFLHHPVPPALEQALRTVPRHLFLPDRIWRGDGQGGYDLIDRTAEPNRWLEAAYSDVSLVTQFGDGLPTSSASMPSMVLRTLLLAGLDAPSRQLSVAEMGTATGFNAALLCALLGDRGVTTIEVDAALAELGEHNLRAAGYTPTVIRGDAAAGWPEGAPYDLVLATFSVDRLPPAWTAQTAPGGRIVTPWNSAWCCYGTLALTTHPDGSAQGRFHSFASYLPMRRPQPARGTPGPAGAHDRPQTSASALSPWAVAGGDLDAEFHVGLAVPGASFAWDTSGTHAPARLEVVDATGPSWATVDYDGQRSDRFAVTESGPRRLWEEITATYDRWLRLGRPGVDQHGLTVDAAGVHTPWVEATGRRHTVCPAQAAEAAAEPPGIPGEFAASVEDGFPLG</sequence>
<dbReference type="EMBL" id="JAZBJP010000002">
    <property type="protein sequence ID" value="MEE4418788.1"/>
    <property type="molecule type" value="Genomic_DNA"/>
</dbReference>
<evidence type="ECO:0000313" key="13">
    <source>
        <dbReference type="EMBL" id="MEE4418788.1"/>
    </source>
</evidence>
<feature type="region of interest" description="Disordered" evidence="12">
    <location>
        <begin position="390"/>
        <end position="414"/>
    </location>
</feature>
<keyword evidence="14" id="KW-1185">Reference proteome</keyword>
<evidence type="ECO:0000256" key="7">
    <source>
        <dbReference type="ARBA" id="ARBA00022679"/>
    </source>
</evidence>
<dbReference type="PANTHER" id="PTHR11579">
    <property type="entry name" value="PROTEIN-L-ISOASPARTATE O-METHYLTRANSFERASE"/>
    <property type="match status" value="1"/>
</dbReference>
<dbReference type="InterPro" id="IPR029063">
    <property type="entry name" value="SAM-dependent_MTases_sf"/>
</dbReference>
<dbReference type="SUPFAM" id="SSF53335">
    <property type="entry name" value="S-adenosyl-L-methionine-dependent methyltransferases"/>
    <property type="match status" value="1"/>
</dbReference>
<evidence type="ECO:0000313" key="14">
    <source>
        <dbReference type="Proteomes" id="UP001307760"/>
    </source>
</evidence>
<dbReference type="Proteomes" id="UP001307760">
    <property type="component" value="Unassembled WGS sequence"/>
</dbReference>
<comment type="caution">
    <text evidence="13">The sequence shown here is derived from an EMBL/GenBank/DDBJ whole genome shotgun (WGS) entry which is preliminary data.</text>
</comment>
<name>A0ABU7NIU3_9ACTN</name>
<evidence type="ECO:0000256" key="5">
    <source>
        <dbReference type="ARBA" id="ARBA00022490"/>
    </source>
</evidence>
<keyword evidence="7" id="KW-0808">Transferase</keyword>
<organism evidence="13 14">
    <name type="scientific">Streptomyces bugieae</name>
    <dbReference type="NCBI Taxonomy" id="3098223"/>
    <lineage>
        <taxon>Bacteria</taxon>
        <taxon>Bacillati</taxon>
        <taxon>Actinomycetota</taxon>
        <taxon>Actinomycetes</taxon>
        <taxon>Kitasatosporales</taxon>
        <taxon>Streptomycetaceae</taxon>
        <taxon>Streptomyces</taxon>
    </lineage>
</organism>
<evidence type="ECO:0000256" key="9">
    <source>
        <dbReference type="ARBA" id="ARBA00030757"/>
    </source>
</evidence>
<evidence type="ECO:0000256" key="12">
    <source>
        <dbReference type="SAM" id="MobiDB-lite"/>
    </source>
</evidence>
<dbReference type="EC" id="2.1.1.77" evidence="3"/>
<comment type="subcellular location">
    <subcellularLocation>
        <location evidence="1">Cytoplasm</location>
    </subcellularLocation>
</comment>
<keyword evidence="6 13" id="KW-0489">Methyltransferase</keyword>
<accession>A0ABU7NIU3</accession>
<comment type="similarity">
    <text evidence="2">Belongs to the methyltransferase superfamily. L-isoaspartyl/D-aspartyl protein methyltransferase family.</text>
</comment>
<dbReference type="RefSeq" id="WP_330820783.1">
    <property type="nucleotide sequence ID" value="NZ_JAZBJP010000002.1"/>
</dbReference>
<dbReference type="PANTHER" id="PTHR11579:SF0">
    <property type="entry name" value="PROTEIN-L-ISOASPARTATE(D-ASPARTATE) O-METHYLTRANSFERASE"/>
    <property type="match status" value="1"/>
</dbReference>
<evidence type="ECO:0000256" key="4">
    <source>
        <dbReference type="ARBA" id="ARBA00013346"/>
    </source>
</evidence>
<evidence type="ECO:0000256" key="10">
    <source>
        <dbReference type="ARBA" id="ARBA00031323"/>
    </source>
</evidence>
<dbReference type="Pfam" id="PF01135">
    <property type="entry name" value="PCMT"/>
    <property type="match status" value="1"/>
</dbReference>
<feature type="compositionally biased region" description="Low complexity" evidence="12">
    <location>
        <begin position="390"/>
        <end position="405"/>
    </location>
</feature>
<evidence type="ECO:0000256" key="6">
    <source>
        <dbReference type="ARBA" id="ARBA00022603"/>
    </source>
</evidence>
<dbReference type="Gene3D" id="3.40.50.150">
    <property type="entry name" value="Vaccinia Virus protein VP39"/>
    <property type="match status" value="1"/>
</dbReference>
<keyword evidence="8" id="KW-0949">S-adenosyl-L-methionine</keyword>
<proteinExistence type="inferred from homology"/>
<evidence type="ECO:0000256" key="11">
    <source>
        <dbReference type="ARBA" id="ARBA00031350"/>
    </source>
</evidence>
<evidence type="ECO:0000256" key="2">
    <source>
        <dbReference type="ARBA" id="ARBA00005369"/>
    </source>
</evidence>